<accession>A0A517SX42</accession>
<protein>
    <recommendedName>
        <fullName evidence="4">SLA1 homology domain-containing protein</fullName>
    </recommendedName>
</protein>
<gene>
    <name evidence="2" type="ORF">SV7mr_32430</name>
</gene>
<evidence type="ECO:0000313" key="3">
    <source>
        <dbReference type="Proteomes" id="UP000315003"/>
    </source>
</evidence>
<proteinExistence type="predicted"/>
<dbReference type="Proteomes" id="UP000315003">
    <property type="component" value="Chromosome"/>
</dbReference>
<sequence precursor="true">MMVLYFRAKLSVLFLASCALGFGQVTSAQEERKSPPPRIDPSRIVRVPVPGPGTKVWKGEGDVQAKKRYALEFEKTLKPYKDVLIQNERRVQIVEQRIFQTAATALNESIWSTGFVARDPKNAILHVGLVNLVPGKGVVGRADCILKKGGDGDAESESPALVPSGMTRKCGVALVIAGTGEAIFDGMKEKVTGGSDLLRLMVYIPPELYPVASASGIFVGLPSERKYREFLAKLPDEIREFESGERELVYFNTKTGLHTSLYLHAKHHMPFRLERYALGKPVRTAKMSEEEFAELSKFESRYIFQSTVSSWTVDPKTSAVEIVDCTLSQSIESTAFGNAGVVRISNKFFMLNKGDSRLEAFFDPAMHGVILPPIAQSKTK</sequence>
<organism evidence="2 3">
    <name type="scientific">Stieleria bergensis</name>
    <dbReference type="NCBI Taxonomy" id="2528025"/>
    <lineage>
        <taxon>Bacteria</taxon>
        <taxon>Pseudomonadati</taxon>
        <taxon>Planctomycetota</taxon>
        <taxon>Planctomycetia</taxon>
        <taxon>Pirellulales</taxon>
        <taxon>Pirellulaceae</taxon>
        <taxon>Stieleria</taxon>
    </lineage>
</organism>
<reference evidence="2 3" key="1">
    <citation type="submission" date="2019-02" db="EMBL/GenBank/DDBJ databases">
        <title>Deep-cultivation of Planctomycetes and their phenomic and genomic characterization uncovers novel biology.</title>
        <authorList>
            <person name="Wiegand S."/>
            <person name="Jogler M."/>
            <person name="Boedeker C."/>
            <person name="Pinto D."/>
            <person name="Vollmers J."/>
            <person name="Rivas-Marin E."/>
            <person name="Kohn T."/>
            <person name="Peeters S.H."/>
            <person name="Heuer A."/>
            <person name="Rast P."/>
            <person name="Oberbeckmann S."/>
            <person name="Bunk B."/>
            <person name="Jeske O."/>
            <person name="Meyerdierks A."/>
            <person name="Storesund J.E."/>
            <person name="Kallscheuer N."/>
            <person name="Luecker S."/>
            <person name="Lage O.M."/>
            <person name="Pohl T."/>
            <person name="Merkel B.J."/>
            <person name="Hornburger P."/>
            <person name="Mueller R.-W."/>
            <person name="Bruemmer F."/>
            <person name="Labrenz M."/>
            <person name="Spormann A.M."/>
            <person name="Op den Camp H."/>
            <person name="Overmann J."/>
            <person name="Amann R."/>
            <person name="Jetten M.S.M."/>
            <person name="Mascher T."/>
            <person name="Medema M.H."/>
            <person name="Devos D.P."/>
            <person name="Kaster A.-K."/>
            <person name="Ovreas L."/>
            <person name="Rohde M."/>
            <person name="Galperin M.Y."/>
            <person name="Jogler C."/>
        </authorList>
    </citation>
    <scope>NUCLEOTIDE SEQUENCE [LARGE SCALE GENOMIC DNA]</scope>
    <source>
        <strain evidence="2 3">SV_7m_r</strain>
    </source>
</reference>
<keyword evidence="3" id="KW-1185">Reference proteome</keyword>
<feature type="chain" id="PRO_5022007776" description="SLA1 homology domain-containing protein" evidence="1">
    <location>
        <begin position="29"/>
        <end position="380"/>
    </location>
</feature>
<dbReference type="EMBL" id="CP036272">
    <property type="protein sequence ID" value="QDT60717.1"/>
    <property type="molecule type" value="Genomic_DNA"/>
</dbReference>
<keyword evidence="1" id="KW-0732">Signal</keyword>
<evidence type="ECO:0000313" key="2">
    <source>
        <dbReference type="EMBL" id="QDT60717.1"/>
    </source>
</evidence>
<feature type="signal peptide" evidence="1">
    <location>
        <begin position="1"/>
        <end position="28"/>
    </location>
</feature>
<evidence type="ECO:0000256" key="1">
    <source>
        <dbReference type="SAM" id="SignalP"/>
    </source>
</evidence>
<name>A0A517SX42_9BACT</name>
<dbReference type="AlphaFoldDB" id="A0A517SX42"/>
<evidence type="ECO:0008006" key="4">
    <source>
        <dbReference type="Google" id="ProtNLM"/>
    </source>
</evidence>